<reference evidence="2" key="1">
    <citation type="submission" date="2016-06" db="EMBL/GenBank/DDBJ databases">
        <authorList>
            <person name="Varghese N."/>
            <person name="Submissions Spin"/>
        </authorList>
    </citation>
    <scope>NUCLEOTIDE SEQUENCE [LARGE SCALE GENOMIC DNA]</scope>
    <source>
        <strain evidence="2">DSM 43819</strain>
    </source>
</reference>
<dbReference type="EMBL" id="LT607754">
    <property type="protein sequence ID" value="SCG74830.1"/>
    <property type="molecule type" value="Genomic_DNA"/>
</dbReference>
<accession>A0A1C5JW92</accession>
<dbReference type="RefSeq" id="WP_089014950.1">
    <property type="nucleotide sequence ID" value="NZ_LT607754.1"/>
</dbReference>
<keyword evidence="2" id="KW-1185">Reference proteome</keyword>
<name>A0A1C5JW92_9ACTN</name>
<gene>
    <name evidence="1" type="ORF">GA0070613_5622</name>
</gene>
<protein>
    <submittedName>
        <fullName evidence="1">Uncharacterized protein</fullName>
    </submittedName>
</protein>
<proteinExistence type="predicted"/>
<evidence type="ECO:0000313" key="2">
    <source>
        <dbReference type="Proteomes" id="UP000198221"/>
    </source>
</evidence>
<dbReference type="Proteomes" id="UP000198221">
    <property type="component" value="Chromosome I"/>
</dbReference>
<organism evidence="1 2">
    <name type="scientific">Micromonospora inositola</name>
    <dbReference type="NCBI Taxonomy" id="47865"/>
    <lineage>
        <taxon>Bacteria</taxon>
        <taxon>Bacillati</taxon>
        <taxon>Actinomycetota</taxon>
        <taxon>Actinomycetes</taxon>
        <taxon>Micromonosporales</taxon>
        <taxon>Micromonosporaceae</taxon>
        <taxon>Micromonospora</taxon>
    </lineage>
</organism>
<evidence type="ECO:0000313" key="1">
    <source>
        <dbReference type="EMBL" id="SCG74830.1"/>
    </source>
</evidence>
<dbReference type="AlphaFoldDB" id="A0A1C5JW92"/>
<sequence length="62" mass="6703">MKDQHGAEFSFSGGRIQDCAIQQDSCATALAKDLHCLLNFTPKPDLCSGVPVRRKGIANDLL</sequence>